<protein>
    <recommendedName>
        <fullName evidence="2">Sperm microtubule inner protein 1 C-terminal domain-containing protein</fullName>
    </recommendedName>
</protein>
<dbReference type="EMBL" id="CADEBD010000857">
    <property type="protein sequence ID" value="CAB3260635.1"/>
    <property type="molecule type" value="Genomic_DNA"/>
</dbReference>
<evidence type="ECO:0000313" key="4">
    <source>
        <dbReference type="EMBL" id="CAB3260635.1"/>
    </source>
</evidence>
<name>A0A8S1AFS8_ARCPL</name>
<evidence type="ECO:0000313" key="5">
    <source>
        <dbReference type="Proteomes" id="UP000494106"/>
    </source>
</evidence>
<dbReference type="PANTHER" id="PTHR35826">
    <property type="entry name" value="PROTEIN ATP6V1FNB-LIKE"/>
    <property type="match status" value="1"/>
</dbReference>
<reference evidence="5 6" key="1">
    <citation type="submission" date="2020-04" db="EMBL/GenBank/DDBJ databases">
        <authorList>
            <person name="Wallbank WR R."/>
            <person name="Pardo Diaz C."/>
            <person name="Kozak K."/>
            <person name="Martin S."/>
            <person name="Jiggins C."/>
            <person name="Moest M."/>
            <person name="Warren A I."/>
            <person name="Byers J.R.P. K."/>
            <person name="Montejo-Kovacevich G."/>
            <person name="Yen C E."/>
        </authorList>
    </citation>
    <scope>NUCLEOTIDE SEQUENCE [LARGE SCALE GENOMIC DNA]</scope>
</reference>
<dbReference type="InterPro" id="IPR054323">
    <property type="entry name" value="SPMIP1_C"/>
</dbReference>
<gene>
    <name evidence="3" type="ORF">APLA_LOCUS10113</name>
    <name evidence="4" type="ORF">APLA_LOCUS17112</name>
</gene>
<evidence type="ECO:0000259" key="2">
    <source>
        <dbReference type="Pfam" id="PF22589"/>
    </source>
</evidence>
<accession>A0A8S1AFS8</accession>
<dbReference type="Proteomes" id="UP000494106">
    <property type="component" value="Unassembled WGS sequence"/>
</dbReference>
<organism evidence="3 5">
    <name type="scientific">Arctia plantaginis</name>
    <name type="common">Wood tiger moth</name>
    <name type="synonym">Phalaena plantaginis</name>
    <dbReference type="NCBI Taxonomy" id="874455"/>
    <lineage>
        <taxon>Eukaryota</taxon>
        <taxon>Metazoa</taxon>
        <taxon>Ecdysozoa</taxon>
        <taxon>Arthropoda</taxon>
        <taxon>Hexapoda</taxon>
        <taxon>Insecta</taxon>
        <taxon>Pterygota</taxon>
        <taxon>Neoptera</taxon>
        <taxon>Endopterygota</taxon>
        <taxon>Lepidoptera</taxon>
        <taxon>Glossata</taxon>
        <taxon>Ditrysia</taxon>
        <taxon>Noctuoidea</taxon>
        <taxon>Erebidae</taxon>
        <taxon>Arctiinae</taxon>
        <taxon>Arctia</taxon>
    </lineage>
</organism>
<sequence>MPLIDITNPDVIKFLVESYDKTARLRMKWNDLYGENLKVAATLQREEKGYFESDVLKEAMAAGMPTITRDFISGSRNRRKAPIRDGIHIPTTANLKKGHSAIDIGVGDPKDDPRLARPDTDLSIDPVMRPIDPNQENIIYKGIPYFGRKVYLKSRNKMSPEDKFYYTQSTAQKHGWRLKDSFFGTNTPQYARVCRLTRDVMGRSGPHPDPRHYKSADVPLTEKCE</sequence>
<dbReference type="PANTHER" id="PTHR35826:SF1">
    <property type="entry name" value="PROTEIN ATP6V1FNB-LIKE"/>
    <property type="match status" value="1"/>
</dbReference>
<feature type="domain" description="Sperm microtubule inner protein 1 C-terminal" evidence="2">
    <location>
        <begin position="103"/>
        <end position="210"/>
    </location>
</feature>
<dbReference type="Proteomes" id="UP000494256">
    <property type="component" value="Unassembled WGS sequence"/>
</dbReference>
<evidence type="ECO:0000313" key="3">
    <source>
        <dbReference type="EMBL" id="CAB3244720.1"/>
    </source>
</evidence>
<evidence type="ECO:0000256" key="1">
    <source>
        <dbReference type="SAM" id="MobiDB-lite"/>
    </source>
</evidence>
<evidence type="ECO:0000313" key="6">
    <source>
        <dbReference type="Proteomes" id="UP000494256"/>
    </source>
</evidence>
<keyword evidence="5" id="KW-1185">Reference proteome</keyword>
<dbReference type="OrthoDB" id="410807at2759"/>
<comment type="caution">
    <text evidence="3">The sequence shown here is derived from an EMBL/GenBank/DDBJ whole genome shotgun (WGS) entry which is preliminary data.</text>
</comment>
<dbReference type="EMBL" id="CADEBC010000522">
    <property type="protein sequence ID" value="CAB3244720.1"/>
    <property type="molecule type" value="Genomic_DNA"/>
</dbReference>
<dbReference type="Pfam" id="PF22589">
    <property type="entry name" value="SPMIP1"/>
    <property type="match status" value="1"/>
</dbReference>
<proteinExistence type="predicted"/>
<feature type="region of interest" description="Disordered" evidence="1">
    <location>
        <begin position="201"/>
        <end position="225"/>
    </location>
</feature>
<dbReference type="AlphaFoldDB" id="A0A8S1AFS8"/>